<accession>A0A316FTN6</accession>
<dbReference type="Proteomes" id="UP000245697">
    <property type="component" value="Unassembled WGS sequence"/>
</dbReference>
<organism evidence="1 2">
    <name type="scientific">Actinoplanes xinjiangensis</name>
    <dbReference type="NCBI Taxonomy" id="512350"/>
    <lineage>
        <taxon>Bacteria</taxon>
        <taxon>Bacillati</taxon>
        <taxon>Actinomycetota</taxon>
        <taxon>Actinomycetes</taxon>
        <taxon>Micromonosporales</taxon>
        <taxon>Micromonosporaceae</taxon>
        <taxon>Actinoplanes</taxon>
    </lineage>
</organism>
<gene>
    <name evidence="1" type="ORF">BC793_11263</name>
</gene>
<dbReference type="AlphaFoldDB" id="A0A316FTN6"/>
<dbReference type="Gene3D" id="3.10.450.50">
    <property type="match status" value="1"/>
</dbReference>
<dbReference type="InterPro" id="IPR032710">
    <property type="entry name" value="NTF2-like_dom_sf"/>
</dbReference>
<protein>
    <recommendedName>
        <fullName evidence="3">SnoaL-like protein</fullName>
    </recommendedName>
</protein>
<keyword evidence="2" id="KW-1185">Reference proteome</keyword>
<evidence type="ECO:0000313" key="2">
    <source>
        <dbReference type="Proteomes" id="UP000245697"/>
    </source>
</evidence>
<dbReference type="RefSeq" id="WP_109596586.1">
    <property type="nucleotide sequence ID" value="NZ_BONA01000029.1"/>
</dbReference>
<reference evidence="1 2" key="1">
    <citation type="submission" date="2018-05" db="EMBL/GenBank/DDBJ databases">
        <title>Genomic Encyclopedia of Archaeal and Bacterial Type Strains, Phase II (KMG-II): from individual species to whole genera.</title>
        <authorList>
            <person name="Goeker M."/>
        </authorList>
    </citation>
    <scope>NUCLEOTIDE SEQUENCE [LARGE SCALE GENOMIC DNA]</scope>
    <source>
        <strain evidence="1 2">DSM 45184</strain>
    </source>
</reference>
<name>A0A316FTN6_9ACTN</name>
<dbReference type="SUPFAM" id="SSF54427">
    <property type="entry name" value="NTF2-like"/>
    <property type="match status" value="1"/>
</dbReference>
<proteinExistence type="predicted"/>
<dbReference type="OrthoDB" id="4539871at2"/>
<sequence>MTTAQNLDLCRRVSDAVNDRRYDDMDALFAPDFVDHNPAERWVQADTAGLMRQVGVTLPQ</sequence>
<evidence type="ECO:0000313" key="1">
    <source>
        <dbReference type="EMBL" id="PWK44188.1"/>
    </source>
</evidence>
<dbReference type="EMBL" id="QGGR01000012">
    <property type="protein sequence ID" value="PWK44188.1"/>
    <property type="molecule type" value="Genomic_DNA"/>
</dbReference>
<evidence type="ECO:0008006" key="3">
    <source>
        <dbReference type="Google" id="ProtNLM"/>
    </source>
</evidence>
<comment type="caution">
    <text evidence="1">The sequence shown here is derived from an EMBL/GenBank/DDBJ whole genome shotgun (WGS) entry which is preliminary data.</text>
</comment>